<gene>
    <name evidence="1" type="ORF">SAMN05443244_2574</name>
</gene>
<dbReference type="AlphaFoldDB" id="A0A1H4PII1"/>
<name>A0A1H4PII1_9BACT</name>
<evidence type="ECO:0000313" key="1">
    <source>
        <dbReference type="EMBL" id="SEC07217.1"/>
    </source>
</evidence>
<organism evidence="1 2">
    <name type="scientific">Terriglobus roseus</name>
    <dbReference type="NCBI Taxonomy" id="392734"/>
    <lineage>
        <taxon>Bacteria</taxon>
        <taxon>Pseudomonadati</taxon>
        <taxon>Acidobacteriota</taxon>
        <taxon>Terriglobia</taxon>
        <taxon>Terriglobales</taxon>
        <taxon>Acidobacteriaceae</taxon>
        <taxon>Terriglobus</taxon>
    </lineage>
</organism>
<sequence length="95" mass="10071">MPGAKAKRIEAQRIAPGSQPKLCSPLSKATIVCKPVVITLPRGKRLPGSTLHQEIARPDEMPLACARISSESLSTSLLNASRVCRPSAARPTSGR</sequence>
<evidence type="ECO:0000313" key="2">
    <source>
        <dbReference type="Proteomes" id="UP000182409"/>
    </source>
</evidence>
<dbReference type="Proteomes" id="UP000182409">
    <property type="component" value="Unassembled WGS sequence"/>
</dbReference>
<dbReference type="EMBL" id="FNSD01000001">
    <property type="protein sequence ID" value="SEC07217.1"/>
    <property type="molecule type" value="Genomic_DNA"/>
</dbReference>
<reference evidence="1 2" key="1">
    <citation type="submission" date="2016-10" db="EMBL/GenBank/DDBJ databases">
        <authorList>
            <person name="de Groot N.N."/>
        </authorList>
    </citation>
    <scope>NUCLEOTIDE SEQUENCE [LARGE SCALE GENOMIC DNA]</scope>
    <source>
        <strain evidence="1 2">AB35.6</strain>
    </source>
</reference>
<accession>A0A1H4PII1</accession>
<protein>
    <submittedName>
        <fullName evidence="1">Uncharacterized protein</fullName>
    </submittedName>
</protein>
<proteinExistence type="predicted"/>